<comment type="caution">
    <text evidence="7">Lacks conserved residue(s) required for the propagation of feature annotation.</text>
</comment>
<evidence type="ECO:0000256" key="3">
    <source>
        <dbReference type="ARBA" id="ARBA00022777"/>
    </source>
</evidence>
<keyword evidence="1" id="KW-0808">Transferase</keyword>
<name>A0A9R0W6X8_TRITD</name>
<dbReference type="GO" id="GO:0004672">
    <property type="term" value="F:protein kinase activity"/>
    <property type="evidence" value="ECO:0007669"/>
    <property type="project" value="InterPro"/>
</dbReference>
<dbReference type="InterPro" id="IPR017441">
    <property type="entry name" value="Protein_kinase_ATP_BS"/>
</dbReference>
<sequence>MADDDQHSEKLAALENALLDESVDPIDLPFSLLRSITRNFCEAQEIGRGAFGAVYKGVLPSGRTIAVKKLFERFEILDKNFQSEIACLMGVKHKNTLRFLGYCSETQLVIVPYNGKLVCAEERQRLLCFEYLRKGCLADHLSVILSTDASCHLQWTAIIKGICEGVHYLHQQRIIHMDLKPQNVLLDDNMVPRIADFGLSRRLSGSQSRVITENKLGTMGYMAPEFLNNGKITFKTDVYSLGVIILEILTGHKECSKVKEVVKSWTNKFGALKNQTSLEQVKLCAEIGIKCTNYSPGNRPATWFIIREFEKLGELDISSWSVTNDEATTKGQSTVRQRVRNNTVLEESRLSTSYDISMLSEENLRTKELLIAYATAVVDDKEDISSINRKVAELRKLVSVSGEPLQRLGAYMLEALIARIFSSGHSVCKALECSGEHAAANHTTDFISYRNCLYDSCLYFKFGYMSANGTIAEAMKGEERIHIIDFCISDGAQWVTLLQALAAQPGGGPAVRITCIDDSVPACARGSSNLELVGSRLSHIAGASNLPFEFHAVSISATQLEEGHLGVLPGEPVAVNFNLVLHNISDDDDDDGSSLSQRDRILRLVKNLSPRVVTLVEQELNTNGKTTFGQRFVETLDYYTAIFETLDLTLPRYDKGRIDMEQHCLGKEMVNLIACEGTKRVARHELFSQWKARLIKAGFTPAPLSSHFNGTIKRMLQGYSPYYRLEERDHALYLGWKDRTLVVTSAWHEPEITTVHNGRANPIYLQEKTYQHPAIWEGCTNIYQHEPETSQLLARNHQSDEVAT</sequence>
<dbReference type="PANTHER" id="PTHR45707">
    <property type="entry name" value="C2 CALCIUM/LIPID-BINDING PLANT PHOSPHORIBOSYLTRANSFERASE FAMILY PROTEIN"/>
    <property type="match status" value="1"/>
</dbReference>
<feature type="region of interest" description="SAW" evidence="7">
    <location>
        <begin position="674"/>
        <end position="748"/>
    </location>
</feature>
<keyword evidence="5" id="KW-0805">Transcription regulation</keyword>
<dbReference type="InterPro" id="IPR005202">
    <property type="entry name" value="TF_GRAS"/>
</dbReference>
<organism evidence="10 11">
    <name type="scientific">Triticum turgidum subsp. durum</name>
    <name type="common">Durum wheat</name>
    <name type="synonym">Triticum durum</name>
    <dbReference type="NCBI Taxonomy" id="4567"/>
    <lineage>
        <taxon>Eukaryota</taxon>
        <taxon>Viridiplantae</taxon>
        <taxon>Streptophyta</taxon>
        <taxon>Embryophyta</taxon>
        <taxon>Tracheophyta</taxon>
        <taxon>Spermatophyta</taxon>
        <taxon>Magnoliopsida</taxon>
        <taxon>Liliopsida</taxon>
        <taxon>Poales</taxon>
        <taxon>Poaceae</taxon>
        <taxon>BOP clade</taxon>
        <taxon>Pooideae</taxon>
        <taxon>Triticodae</taxon>
        <taxon>Triticeae</taxon>
        <taxon>Triticinae</taxon>
        <taxon>Triticum</taxon>
    </lineage>
</organism>
<dbReference type="SUPFAM" id="SSF56112">
    <property type="entry name" value="Protein kinase-like (PK-like)"/>
    <property type="match status" value="1"/>
</dbReference>
<dbReference type="InterPro" id="IPR000719">
    <property type="entry name" value="Prot_kinase_dom"/>
</dbReference>
<feature type="domain" description="Protein kinase" evidence="9">
    <location>
        <begin position="40"/>
        <end position="312"/>
    </location>
</feature>
<feature type="region of interest" description="Leucine repeat II (LRII)" evidence="7">
    <location>
        <begin position="532"/>
        <end position="564"/>
    </location>
</feature>
<keyword evidence="11" id="KW-1185">Reference proteome</keyword>
<dbReference type="PANTHER" id="PTHR45707:SF70">
    <property type="entry name" value="PROTEIN KINASE DOMAIN-CONTAINING PROTEIN"/>
    <property type="match status" value="1"/>
</dbReference>
<gene>
    <name evidence="10" type="ORF">TRITD_4Av1G257490</name>
</gene>
<dbReference type="InterPro" id="IPR011009">
    <property type="entry name" value="Kinase-like_dom_sf"/>
</dbReference>
<dbReference type="FunFam" id="1.10.510.10:FF:000870">
    <property type="entry name" value="OSJNBa0016N04.16-like protein"/>
    <property type="match status" value="1"/>
</dbReference>
<evidence type="ECO:0000256" key="5">
    <source>
        <dbReference type="ARBA" id="ARBA00023015"/>
    </source>
</evidence>
<dbReference type="Gene3D" id="3.30.200.20">
    <property type="entry name" value="Phosphorylase Kinase, domain 1"/>
    <property type="match status" value="1"/>
</dbReference>
<protein>
    <recommendedName>
        <fullName evidence="9">Protein kinase domain-containing protein</fullName>
    </recommendedName>
</protein>
<dbReference type="Pfam" id="PF03514">
    <property type="entry name" value="GRAS"/>
    <property type="match status" value="1"/>
</dbReference>
<accession>A0A9R0W6X8</accession>
<feature type="short sequence motif" description="VHIID" evidence="7">
    <location>
        <begin position="481"/>
        <end position="485"/>
    </location>
</feature>
<dbReference type="SMART" id="SM00220">
    <property type="entry name" value="S_TKc"/>
    <property type="match status" value="1"/>
</dbReference>
<feature type="region of interest" description="VHIID" evidence="7">
    <location>
        <begin position="450"/>
        <end position="515"/>
    </location>
</feature>
<dbReference type="Gramene" id="TRITD4Av1G257490.13">
    <property type="protein sequence ID" value="TRITD4Av1G257490.13"/>
    <property type="gene ID" value="TRITD4Av1G257490"/>
</dbReference>
<dbReference type="AlphaFoldDB" id="A0A9R0W6X8"/>
<evidence type="ECO:0000256" key="7">
    <source>
        <dbReference type="PROSITE-ProRule" id="PRU01191"/>
    </source>
</evidence>
<dbReference type="PROSITE" id="PS50011">
    <property type="entry name" value="PROTEIN_KINASE_DOM"/>
    <property type="match status" value="1"/>
</dbReference>
<dbReference type="Proteomes" id="UP000324705">
    <property type="component" value="Chromosome 4A"/>
</dbReference>
<evidence type="ECO:0000256" key="4">
    <source>
        <dbReference type="ARBA" id="ARBA00022840"/>
    </source>
</evidence>
<evidence type="ECO:0000259" key="9">
    <source>
        <dbReference type="PROSITE" id="PS50011"/>
    </source>
</evidence>
<evidence type="ECO:0000256" key="6">
    <source>
        <dbReference type="ARBA" id="ARBA00023163"/>
    </source>
</evidence>
<dbReference type="GO" id="GO:0005524">
    <property type="term" value="F:ATP binding"/>
    <property type="evidence" value="ECO:0007669"/>
    <property type="project" value="UniProtKB-UniRule"/>
</dbReference>
<proteinExistence type="inferred from homology"/>
<evidence type="ECO:0000256" key="8">
    <source>
        <dbReference type="PROSITE-ProRule" id="PRU10141"/>
    </source>
</evidence>
<evidence type="ECO:0000256" key="1">
    <source>
        <dbReference type="ARBA" id="ARBA00022679"/>
    </source>
</evidence>
<dbReference type="PROSITE" id="PS00107">
    <property type="entry name" value="PROTEIN_KINASE_ATP"/>
    <property type="match status" value="1"/>
</dbReference>
<evidence type="ECO:0000313" key="10">
    <source>
        <dbReference type="EMBL" id="VAH99585.1"/>
    </source>
</evidence>
<keyword evidence="6" id="KW-0804">Transcription</keyword>
<evidence type="ECO:0000256" key="2">
    <source>
        <dbReference type="ARBA" id="ARBA00022741"/>
    </source>
</evidence>
<dbReference type="PROSITE" id="PS00108">
    <property type="entry name" value="PROTEIN_KINASE_ST"/>
    <property type="match status" value="1"/>
</dbReference>
<dbReference type="InterPro" id="IPR008271">
    <property type="entry name" value="Ser/Thr_kinase_AS"/>
</dbReference>
<dbReference type="Gene3D" id="1.10.510.10">
    <property type="entry name" value="Transferase(Phosphotransferase) domain 1"/>
    <property type="match status" value="1"/>
</dbReference>
<dbReference type="Pfam" id="PF00069">
    <property type="entry name" value="Pkinase"/>
    <property type="match status" value="1"/>
</dbReference>
<dbReference type="EMBL" id="LT934117">
    <property type="protein sequence ID" value="VAH99585.1"/>
    <property type="molecule type" value="Genomic_DNA"/>
</dbReference>
<dbReference type="PROSITE" id="PS50985">
    <property type="entry name" value="GRAS"/>
    <property type="match status" value="1"/>
</dbReference>
<feature type="binding site" evidence="8">
    <location>
        <position position="69"/>
    </location>
    <ligand>
        <name>ATP</name>
        <dbReference type="ChEBI" id="CHEBI:30616"/>
    </ligand>
</feature>
<keyword evidence="3" id="KW-0418">Kinase</keyword>
<comment type="similarity">
    <text evidence="7">Belongs to the GRAS family.</text>
</comment>
<keyword evidence="2 8" id="KW-0547">Nucleotide-binding</keyword>
<evidence type="ECO:0000313" key="11">
    <source>
        <dbReference type="Proteomes" id="UP000324705"/>
    </source>
</evidence>
<reference evidence="10 11" key="1">
    <citation type="submission" date="2017-09" db="EMBL/GenBank/DDBJ databases">
        <authorList>
            <consortium name="International Durum Wheat Genome Sequencing Consortium (IDWGSC)"/>
            <person name="Milanesi L."/>
        </authorList>
    </citation>
    <scope>NUCLEOTIDE SEQUENCE [LARGE SCALE GENOMIC DNA]</scope>
    <source>
        <strain evidence="11">cv. Svevo</strain>
    </source>
</reference>
<keyword evidence="4 8" id="KW-0067">ATP-binding</keyword>